<dbReference type="AlphaFoldDB" id="D5BV39"/>
<dbReference type="OrthoDB" id="9779910at2"/>
<dbReference type="RefSeq" id="WP_013033251.1">
    <property type="nucleotide sequence ID" value="NC_013960.1"/>
</dbReference>
<protein>
    <submittedName>
        <fullName evidence="1">Amidophosphoribosyltransferase</fullName>
    </submittedName>
</protein>
<evidence type="ECO:0000313" key="1">
    <source>
        <dbReference type="EMBL" id="ADE15389.1"/>
    </source>
</evidence>
<reference evidence="2" key="1">
    <citation type="submission" date="2010-04" db="EMBL/GenBank/DDBJ databases">
        <title>Complete genome sequence of Nitrosococcus halophilus Nc4, a salt-adapted, aerobic obligate ammonia-oxidizing sulfur purple bacterium.</title>
        <authorList>
            <consortium name="US DOE Joint Genome Institute"/>
            <person name="Campbell M.A."/>
            <person name="Malfatti S.A."/>
            <person name="Chain P.S.G."/>
            <person name="Heidelberg J.F."/>
            <person name="Ward B.B."/>
            <person name="Klotz M.G."/>
        </authorList>
    </citation>
    <scope>NUCLEOTIDE SEQUENCE [LARGE SCALE GENOMIC DNA]</scope>
    <source>
        <strain evidence="2">Nc4</strain>
    </source>
</reference>
<organism evidence="1 2">
    <name type="scientific">Nitrosococcus halophilus (strain Nc4)</name>
    <dbReference type="NCBI Taxonomy" id="472759"/>
    <lineage>
        <taxon>Bacteria</taxon>
        <taxon>Pseudomonadati</taxon>
        <taxon>Pseudomonadota</taxon>
        <taxon>Gammaproteobacteria</taxon>
        <taxon>Chromatiales</taxon>
        <taxon>Chromatiaceae</taxon>
        <taxon>Nitrosococcus</taxon>
    </lineage>
</organism>
<gene>
    <name evidence="1" type="ordered locus">Nhal_2301</name>
</gene>
<sequence length="207" mass="23614">MIEFQINANDHLSQDALAFYHVRYTGMGKPANPDYLNHLKNTYNSFADRKLRVAVQELTSVLQEDLPKIHARIEFTELHVCVVPRAKAEKAYHKKQQLFRSTVRSVVRRIPGLIDGTNYLRRHTNTKTTHLRQPIPNYNNDGPEPYPGILEDTCDISPEVRDNHILLIDDIYTPGVNIDEDAIGTLMRSGVSTVTFYAVGKVERGAW</sequence>
<dbReference type="eggNOG" id="COG1040">
    <property type="taxonomic scope" value="Bacteria"/>
</dbReference>
<accession>D5BV39</accession>
<proteinExistence type="predicted"/>
<dbReference type="Proteomes" id="UP000001844">
    <property type="component" value="Chromosome"/>
</dbReference>
<dbReference type="KEGG" id="nhl:Nhal_2301"/>
<dbReference type="HOGENOM" id="CLU_096403_0_0_6"/>
<dbReference type="EMBL" id="CP001798">
    <property type="protein sequence ID" value="ADE15389.1"/>
    <property type="molecule type" value="Genomic_DNA"/>
</dbReference>
<dbReference type="STRING" id="472759.Nhal_2301"/>
<keyword evidence="2" id="KW-1185">Reference proteome</keyword>
<name>D5BV39_NITHN</name>
<evidence type="ECO:0000313" key="2">
    <source>
        <dbReference type="Proteomes" id="UP000001844"/>
    </source>
</evidence>